<accession>A0ABN3IWM6</accession>
<dbReference type="Pfam" id="PF09969">
    <property type="entry name" value="DUF2203"/>
    <property type="match status" value="1"/>
</dbReference>
<gene>
    <name evidence="1" type="ORF">GCM10010191_25360</name>
</gene>
<dbReference type="PIRSF" id="PIRSF016498">
    <property type="entry name" value="UCP016498"/>
    <property type="match status" value="1"/>
</dbReference>
<dbReference type="InterPro" id="IPR018699">
    <property type="entry name" value="DUF2203"/>
</dbReference>
<name>A0ABN3IWM6_9ACTN</name>
<evidence type="ECO:0000313" key="1">
    <source>
        <dbReference type="EMBL" id="GAA2414354.1"/>
    </source>
</evidence>
<keyword evidence="2" id="KW-1185">Reference proteome</keyword>
<sequence>MDTTEREFTVAEARALIPQVRARAAEIVRMRADLAELTLDLRVRGSSERGGIPEVKASEARLDEEIAWFTGQGIEVKSLAPFLVDFPATLDGRSVRLCWLEGDTELAWYHRTDLGFAGRRPLA</sequence>
<proteinExistence type="predicted"/>
<dbReference type="RefSeq" id="WP_344589027.1">
    <property type="nucleotide sequence ID" value="NZ_BAAARW010000011.1"/>
</dbReference>
<protein>
    <submittedName>
        <fullName evidence="1">DUF2203 domain-containing protein</fullName>
    </submittedName>
</protein>
<dbReference type="EMBL" id="BAAARW010000011">
    <property type="protein sequence ID" value="GAA2414354.1"/>
    <property type="molecule type" value="Genomic_DNA"/>
</dbReference>
<dbReference type="Proteomes" id="UP001501231">
    <property type="component" value="Unassembled WGS sequence"/>
</dbReference>
<comment type="caution">
    <text evidence="1">The sequence shown here is derived from an EMBL/GenBank/DDBJ whole genome shotgun (WGS) entry which is preliminary data.</text>
</comment>
<evidence type="ECO:0000313" key="2">
    <source>
        <dbReference type="Proteomes" id="UP001501231"/>
    </source>
</evidence>
<reference evidence="1 2" key="1">
    <citation type="journal article" date="2019" name="Int. J. Syst. Evol. Microbiol.">
        <title>The Global Catalogue of Microorganisms (GCM) 10K type strain sequencing project: providing services to taxonomists for standard genome sequencing and annotation.</title>
        <authorList>
            <consortium name="The Broad Institute Genomics Platform"/>
            <consortium name="The Broad Institute Genome Sequencing Center for Infectious Disease"/>
            <person name="Wu L."/>
            <person name="Ma J."/>
        </authorList>
    </citation>
    <scope>NUCLEOTIDE SEQUENCE [LARGE SCALE GENOMIC DNA]</scope>
    <source>
        <strain evidence="1 2">JCM 3325</strain>
    </source>
</reference>
<organism evidence="1 2">
    <name type="scientific">Actinomadura vinacea</name>
    <dbReference type="NCBI Taxonomy" id="115336"/>
    <lineage>
        <taxon>Bacteria</taxon>
        <taxon>Bacillati</taxon>
        <taxon>Actinomycetota</taxon>
        <taxon>Actinomycetes</taxon>
        <taxon>Streptosporangiales</taxon>
        <taxon>Thermomonosporaceae</taxon>
        <taxon>Actinomadura</taxon>
    </lineage>
</organism>